<dbReference type="AlphaFoldDB" id="A0A1H1JZS7"/>
<protein>
    <submittedName>
        <fullName evidence="3">Porin, OprB family</fullName>
    </submittedName>
</protein>
<evidence type="ECO:0000256" key="1">
    <source>
        <dbReference type="ARBA" id="ARBA00008769"/>
    </source>
</evidence>
<comment type="similarity">
    <text evidence="1 2">Belongs to the OprB family.</text>
</comment>
<dbReference type="EMBL" id="FNKP01000004">
    <property type="protein sequence ID" value="SDR55513.1"/>
    <property type="molecule type" value="Genomic_DNA"/>
</dbReference>
<organism evidence="3 4">
    <name type="scientific">Paraburkholderia fungorum</name>
    <dbReference type="NCBI Taxonomy" id="134537"/>
    <lineage>
        <taxon>Bacteria</taxon>
        <taxon>Pseudomonadati</taxon>
        <taxon>Pseudomonadota</taxon>
        <taxon>Betaproteobacteria</taxon>
        <taxon>Burkholderiales</taxon>
        <taxon>Burkholderiaceae</taxon>
        <taxon>Paraburkholderia</taxon>
    </lineage>
</organism>
<proteinExistence type="inferred from homology"/>
<dbReference type="RefSeq" id="WP_083380304.1">
    <property type="nucleotide sequence ID" value="NZ_FNKP01000004.1"/>
</dbReference>
<dbReference type="GO" id="GO:0008643">
    <property type="term" value="P:carbohydrate transport"/>
    <property type="evidence" value="ECO:0007669"/>
    <property type="project" value="InterPro"/>
</dbReference>
<evidence type="ECO:0000313" key="4">
    <source>
        <dbReference type="Proteomes" id="UP000183487"/>
    </source>
</evidence>
<dbReference type="Proteomes" id="UP000183487">
    <property type="component" value="Unassembled WGS sequence"/>
</dbReference>
<dbReference type="OrthoDB" id="545475at2"/>
<dbReference type="PANTHER" id="PTHR37944:SF1">
    <property type="entry name" value="PORIN B"/>
    <property type="match status" value="1"/>
</dbReference>
<dbReference type="Pfam" id="PF04966">
    <property type="entry name" value="OprB"/>
    <property type="match status" value="1"/>
</dbReference>
<dbReference type="GO" id="GO:0015288">
    <property type="term" value="F:porin activity"/>
    <property type="evidence" value="ECO:0007669"/>
    <property type="project" value="InterPro"/>
</dbReference>
<gene>
    <name evidence="3" type="ORF">SAMN05443245_7710</name>
</gene>
<keyword evidence="4" id="KW-1185">Reference proteome</keyword>
<accession>A0A1H1JZS7</accession>
<sequence length="448" mass="48518">MASTSISFTARRLTRHAILTAGTCGSLISMTSALAGPLDYLATSPYLLGSWNGQRERLADAGVTFEFTYTNEAAHNLSGGTDRLTRAAQQLAAGVSVDLDKLWGVRHTTFNFELTDRFGRSLDADANLGTSQQTQEIYGRGQTVWLTKMTLDRTFIDGRLLVSIGRDSEGQSFDVSDCNFQNLALCGPQASNLYGDYAMSWPGSVWMGRVKYDTTASTYVQAGVYQQSPTYYEASWERRNAWLPTGAGGTDGAVLPVEFGFTPTLNGLKGTYKLGFMYNTGGQPDLVRDVNGNLRALTGLPAGQSSSSYNAYIAVAQQLTGKDGGEGLTVNLRGVWGDRATSALDRQMSLGFEYKEPFHRAGDRIGVGMAATHSSSRAADYQATYNALHPADASAVGRGYETTYELFYSWRVVPTVSLQPDLQYIVHPGGTSQNANAFVVGLKSTVYF</sequence>
<evidence type="ECO:0000313" key="3">
    <source>
        <dbReference type="EMBL" id="SDR55513.1"/>
    </source>
</evidence>
<reference evidence="4" key="1">
    <citation type="submission" date="2016-10" db="EMBL/GenBank/DDBJ databases">
        <authorList>
            <person name="Varghese N."/>
        </authorList>
    </citation>
    <scope>NUCLEOTIDE SEQUENCE [LARGE SCALE GENOMIC DNA]</scope>
    <source>
        <strain evidence="4">GAS106B</strain>
    </source>
</reference>
<name>A0A1H1JZS7_9BURK</name>
<dbReference type="GO" id="GO:0016020">
    <property type="term" value="C:membrane"/>
    <property type="evidence" value="ECO:0007669"/>
    <property type="project" value="InterPro"/>
</dbReference>
<dbReference type="Gene3D" id="2.40.160.180">
    <property type="entry name" value="Carbohydrate-selective porin OprB"/>
    <property type="match status" value="1"/>
</dbReference>
<dbReference type="InterPro" id="IPR052932">
    <property type="entry name" value="OprB_Porin"/>
</dbReference>
<dbReference type="InterPro" id="IPR007049">
    <property type="entry name" value="Carb-sel_porin_OprB"/>
</dbReference>
<dbReference type="PANTHER" id="PTHR37944">
    <property type="entry name" value="PORIN B"/>
    <property type="match status" value="1"/>
</dbReference>
<evidence type="ECO:0000256" key="2">
    <source>
        <dbReference type="RuleBase" id="RU363072"/>
    </source>
</evidence>
<dbReference type="InterPro" id="IPR038673">
    <property type="entry name" value="OprB_sf"/>
</dbReference>